<gene>
    <name evidence="2" type="ORF">LPU83_1742</name>
</gene>
<proteinExistence type="predicted"/>
<name>W6R7Z5_9HYPH</name>
<evidence type="ECO:0000313" key="3">
    <source>
        <dbReference type="Proteomes" id="UP000019443"/>
    </source>
</evidence>
<organism evidence="2 3">
    <name type="scientific">Rhizobium favelukesii</name>
    <dbReference type="NCBI Taxonomy" id="348824"/>
    <lineage>
        <taxon>Bacteria</taxon>
        <taxon>Pseudomonadati</taxon>
        <taxon>Pseudomonadota</taxon>
        <taxon>Alphaproteobacteria</taxon>
        <taxon>Hyphomicrobiales</taxon>
        <taxon>Rhizobiaceae</taxon>
        <taxon>Rhizobium/Agrobacterium group</taxon>
        <taxon>Rhizobium</taxon>
    </lineage>
</organism>
<dbReference type="PATRIC" id="fig|348824.6.peg.1871"/>
<dbReference type="Proteomes" id="UP000019443">
    <property type="component" value="Chromosome"/>
</dbReference>
<keyword evidence="1" id="KW-0175">Coiled coil</keyword>
<protein>
    <submittedName>
        <fullName evidence="2">Uncharacterized protein</fullName>
    </submittedName>
</protein>
<accession>W6R7Z5</accession>
<dbReference type="AlphaFoldDB" id="W6R7Z5"/>
<dbReference type="HOGENOM" id="CLU_1160337_0_0_5"/>
<feature type="coiled-coil region" evidence="1">
    <location>
        <begin position="31"/>
        <end position="72"/>
    </location>
</feature>
<dbReference type="KEGG" id="rhl:LPU83_1742"/>
<dbReference type="RefSeq" id="WP_037069512.1">
    <property type="nucleotide sequence ID" value="NZ_HG916852.1"/>
</dbReference>
<sequence length="239" mass="27001">MQMTKITGGIEQQSAHYAAVRNRLRHTPPVKNRLKEVLAAAEQRAANLAAQADKLREERDRLRAEAKRIDRKAHSPYVIEAHRRQRVQVEKGRMKFLAKHKEEAKDFTNKLKYCPFTLEKSPSLLSAVTVILDTFRVTWLELVGSGRAPHVVTARATLYNLLSEVGFTWYGIAKITGHSTVSYPLAARNLAEKFKELCHNSYCFSNALTCVKDNVEAELAALGVRKHLTSSETEKTESK</sequence>
<dbReference type="EMBL" id="HG916852">
    <property type="protein sequence ID" value="CDM57407.1"/>
    <property type="molecule type" value="Genomic_DNA"/>
</dbReference>
<reference evidence="2" key="1">
    <citation type="submission" date="2013-11" db="EMBL/GenBank/DDBJ databases">
        <title>Draft genome sequence of the broad-host-range Rhizobium sp. LPU83 strain, a member of the low-genetic diversity Oregon-like Rhizobium sp. group.</title>
        <authorList>
            <person name="Wibberg D."/>
            <person name="Puehler A."/>
            <person name="Schlueter A."/>
        </authorList>
    </citation>
    <scope>NUCLEOTIDE SEQUENCE [LARGE SCALE GENOMIC DNA]</scope>
    <source>
        <strain evidence="2">LPU83</strain>
    </source>
</reference>
<evidence type="ECO:0000256" key="1">
    <source>
        <dbReference type="SAM" id="Coils"/>
    </source>
</evidence>
<evidence type="ECO:0000313" key="2">
    <source>
        <dbReference type="EMBL" id="CDM57407.1"/>
    </source>
</evidence>
<keyword evidence="3" id="KW-1185">Reference proteome</keyword>